<evidence type="ECO:0000256" key="2">
    <source>
        <dbReference type="ARBA" id="ARBA00004993"/>
    </source>
</evidence>
<comment type="catalytic activity">
    <reaction evidence="11">
        <text>apo-[peptidyl-carrier protein] + CoA = holo-[peptidyl-carrier protein] + adenosine 3',5'-bisphosphate + H(+)</text>
        <dbReference type="Rhea" id="RHEA:46228"/>
        <dbReference type="Rhea" id="RHEA-COMP:11479"/>
        <dbReference type="Rhea" id="RHEA-COMP:11480"/>
        <dbReference type="ChEBI" id="CHEBI:15378"/>
        <dbReference type="ChEBI" id="CHEBI:29999"/>
        <dbReference type="ChEBI" id="CHEBI:57287"/>
        <dbReference type="ChEBI" id="CHEBI:58343"/>
        <dbReference type="ChEBI" id="CHEBI:64479"/>
    </reaction>
</comment>
<dbReference type="RefSeq" id="WP_127697803.1">
    <property type="nucleotide sequence ID" value="NZ_SACS01000003.1"/>
</dbReference>
<keyword evidence="6 16" id="KW-0808">Transferase</keyword>
<protein>
    <recommendedName>
        <fullName evidence="5">Enterobactin synthase component D</fullName>
    </recommendedName>
    <alternativeName>
        <fullName evidence="8">4'-phosphopantetheinyl transferase EntD</fullName>
    </alternativeName>
    <alternativeName>
        <fullName evidence="9">Enterochelin synthase D</fullName>
    </alternativeName>
</protein>
<evidence type="ECO:0000256" key="9">
    <source>
        <dbReference type="ARBA" id="ARBA00031996"/>
    </source>
</evidence>
<keyword evidence="17" id="KW-1185">Reference proteome</keyword>
<dbReference type="Gene3D" id="3.90.470.20">
    <property type="entry name" value="4'-phosphopantetheinyl transferase domain"/>
    <property type="match status" value="1"/>
</dbReference>
<feature type="binding site" evidence="12">
    <location>
        <begin position="116"/>
        <end position="117"/>
    </location>
    <ligand>
        <name>CoA</name>
        <dbReference type="ChEBI" id="CHEBI:57287"/>
    </ligand>
</feature>
<dbReference type="GO" id="GO:0009366">
    <property type="term" value="C:enterobactin synthetase complex"/>
    <property type="evidence" value="ECO:0007669"/>
    <property type="project" value="InterPro"/>
</dbReference>
<organism evidence="16 17">
    <name type="scientific">Rheinheimera riviphila</name>
    <dbReference type="NCBI Taxonomy" id="1834037"/>
    <lineage>
        <taxon>Bacteria</taxon>
        <taxon>Pseudomonadati</taxon>
        <taxon>Pseudomonadota</taxon>
        <taxon>Gammaproteobacteria</taxon>
        <taxon>Chromatiales</taxon>
        <taxon>Chromatiaceae</taxon>
        <taxon>Rheinheimera</taxon>
    </lineage>
</organism>
<dbReference type="InterPro" id="IPR008278">
    <property type="entry name" value="4-PPantetheinyl_Trfase_dom"/>
</dbReference>
<evidence type="ECO:0000256" key="12">
    <source>
        <dbReference type="PIRSR" id="PIRSR603542-1"/>
    </source>
</evidence>
<dbReference type="GO" id="GO:0008897">
    <property type="term" value="F:holo-[acyl-carrier-protein] synthase activity"/>
    <property type="evidence" value="ECO:0007669"/>
    <property type="project" value="InterPro"/>
</dbReference>
<dbReference type="AlphaFoldDB" id="A0A437R223"/>
<dbReference type="PANTHER" id="PTHR38096:SF1">
    <property type="entry name" value="ENTEROBACTIN SYNTHASE COMPONENT D"/>
    <property type="match status" value="1"/>
</dbReference>
<evidence type="ECO:0000256" key="4">
    <source>
        <dbReference type="ARBA" id="ARBA00011503"/>
    </source>
</evidence>
<feature type="binding site" evidence="13">
    <location>
        <position position="137"/>
    </location>
    <ligand>
        <name>Mg(2+)</name>
        <dbReference type="ChEBI" id="CHEBI:18420"/>
    </ligand>
</feature>
<dbReference type="GO" id="GO:0009239">
    <property type="term" value="P:enterobactin biosynthetic process"/>
    <property type="evidence" value="ECO:0007669"/>
    <property type="project" value="UniProtKB-UniPathway"/>
</dbReference>
<evidence type="ECO:0000313" key="17">
    <source>
        <dbReference type="Proteomes" id="UP000283077"/>
    </source>
</evidence>
<comment type="subunit">
    <text evidence="4">EntB, EntD, EntE, and EntF form a multienzyme complex called enterobactin synthase.</text>
</comment>
<feature type="binding site" evidence="12">
    <location>
        <position position="80"/>
    </location>
    <ligand>
        <name>CoA</name>
        <dbReference type="ChEBI" id="CHEBI:57287"/>
    </ligand>
</feature>
<feature type="domain" description="4'-phosphopantetheinyl transferase N-terminal" evidence="15">
    <location>
        <begin position="64"/>
        <end position="124"/>
    </location>
</feature>
<name>A0A437R223_9GAMM</name>
<evidence type="ECO:0000256" key="13">
    <source>
        <dbReference type="PIRSR" id="PIRSR603542-2"/>
    </source>
</evidence>
<dbReference type="SUPFAM" id="SSF56214">
    <property type="entry name" value="4'-phosphopantetheinyl transferase"/>
    <property type="match status" value="1"/>
</dbReference>
<feature type="binding site" evidence="12">
    <location>
        <position position="137"/>
    </location>
    <ligand>
        <name>CoA</name>
        <dbReference type="ChEBI" id="CHEBI:57287"/>
    </ligand>
</feature>
<dbReference type="GO" id="GO:0000287">
    <property type="term" value="F:magnesium ion binding"/>
    <property type="evidence" value="ECO:0007669"/>
    <property type="project" value="InterPro"/>
</dbReference>
<dbReference type="PANTHER" id="PTHR38096">
    <property type="entry name" value="ENTEROBACTIN SYNTHASE COMPONENT D"/>
    <property type="match status" value="1"/>
</dbReference>
<gene>
    <name evidence="16" type="ORF">EOE67_04220</name>
</gene>
<evidence type="ECO:0000256" key="8">
    <source>
        <dbReference type="ARBA" id="ARBA00029894"/>
    </source>
</evidence>
<dbReference type="OrthoDB" id="8210607at2"/>
<evidence type="ECO:0000259" key="15">
    <source>
        <dbReference type="Pfam" id="PF17837"/>
    </source>
</evidence>
<dbReference type="InterPro" id="IPR037143">
    <property type="entry name" value="4-PPantetheinyl_Trfase_dom_sf"/>
</dbReference>
<comment type="similarity">
    <text evidence="3">Belongs to the P-Pant transferase superfamily. EntD family.</text>
</comment>
<dbReference type="GO" id="GO:0005886">
    <property type="term" value="C:plasma membrane"/>
    <property type="evidence" value="ECO:0007669"/>
    <property type="project" value="TreeGrafter"/>
</dbReference>
<comment type="caution">
    <text evidence="16">The sequence shown here is derived from an EMBL/GenBank/DDBJ whole genome shotgun (WGS) entry which is preliminary data.</text>
</comment>
<feature type="binding site" evidence="12">
    <location>
        <position position="72"/>
    </location>
    <ligand>
        <name>CoA</name>
        <dbReference type="ChEBI" id="CHEBI:57287"/>
    </ligand>
</feature>
<feature type="domain" description="4'-phosphopantetheinyl transferase" evidence="14">
    <location>
        <begin position="134"/>
        <end position="233"/>
    </location>
</feature>
<feature type="binding site" evidence="12">
    <location>
        <position position="194"/>
    </location>
    <ligand>
        <name>CoA</name>
        <dbReference type="ChEBI" id="CHEBI:57287"/>
    </ligand>
</feature>
<keyword evidence="7" id="KW-0259">Enterobactin biosynthesis</keyword>
<comment type="pathway">
    <text evidence="2">Siderophore biosynthesis; enterobactin biosynthesis.</text>
</comment>
<evidence type="ECO:0000313" key="16">
    <source>
        <dbReference type="EMBL" id="RVU40791.1"/>
    </source>
</evidence>
<feature type="binding site" evidence="13">
    <location>
        <position position="139"/>
    </location>
    <ligand>
        <name>Mg(2+)</name>
        <dbReference type="ChEBI" id="CHEBI:18420"/>
    </ligand>
</feature>
<sequence length="257" mass="28876">MTTTLFTGEVVADDFLPNELPVDGFLQHVRSWTWQGWLVSRAQFVPQPELVRLASRHHIVLPAQVCRAVPQRQAEYLAGRLLLRQLQLQLGLCTLQILPAADRSPQWPADQQGSLSHCGNELVAGLAAKPAYRLGVDLEKWLTQAQFNELGPAILSSVELHWCSRFVLQQQGPTLWSESQLLTLIFAAKEALYKALYPDCRQIMAFHAAEVRAVTGQQILLQLTVDWSATWCAGTEIWLDYQAEALLVQVLAEVRSR</sequence>
<keyword evidence="13" id="KW-0479">Metal-binding</keyword>
<comment type="cofactor">
    <cofactor evidence="13">
        <name>Mg(2+)</name>
        <dbReference type="ChEBI" id="CHEBI:18420"/>
    </cofactor>
</comment>
<evidence type="ECO:0000256" key="7">
    <source>
        <dbReference type="ARBA" id="ARBA00023191"/>
    </source>
</evidence>
<comment type="function">
    <text evidence="1">Involved in the biosynthesis of the siderophore enterobactin (enterochelin), which is a macrocyclic trimeric lactone of N-(2,3-dihydroxybenzoyl)-serine. The serine trilactone serves as a scaffolding for the three catechol functionalities that provide hexadentate coordination for the tightly ligated iron(2+) atoms. Plays an essential role in the assembly of the enterobactin by catalyzing the transfer of the 4'-phosphopantetheine (Ppant) moiety from coenzyme A to the apo-domains of both EntB (ArCP domain) and EntF (PCP domain) to yield their holo-forms which make them competent for the activation of 2,3-dihydroxybenzoate (DHB) and L-serine, respectively.</text>
</comment>
<feature type="binding site" evidence="12">
    <location>
        <position position="190"/>
    </location>
    <ligand>
        <name>CoA</name>
        <dbReference type="ChEBI" id="CHEBI:57287"/>
    </ligand>
</feature>
<comment type="catalytic activity">
    <reaction evidence="10">
        <text>apo-[aryl-carrier protein] + CoA = holo-[aryl-carrier protein] + adenosine 3',5'-bisphosphate + H(+)</text>
        <dbReference type="Rhea" id="RHEA:48404"/>
        <dbReference type="Rhea" id="RHEA-COMP:15903"/>
        <dbReference type="Rhea" id="RHEA-COMP:17557"/>
        <dbReference type="ChEBI" id="CHEBI:15378"/>
        <dbReference type="ChEBI" id="CHEBI:29999"/>
        <dbReference type="ChEBI" id="CHEBI:57287"/>
        <dbReference type="ChEBI" id="CHEBI:58343"/>
        <dbReference type="ChEBI" id="CHEBI:64479"/>
    </reaction>
</comment>
<dbReference type="InterPro" id="IPR041354">
    <property type="entry name" value="4PPT_N"/>
</dbReference>
<proteinExistence type="inferred from homology"/>
<evidence type="ECO:0000256" key="11">
    <source>
        <dbReference type="ARBA" id="ARBA00049191"/>
    </source>
</evidence>
<dbReference type="EMBL" id="SACS01000003">
    <property type="protein sequence ID" value="RVU40791.1"/>
    <property type="molecule type" value="Genomic_DNA"/>
</dbReference>
<evidence type="ECO:0000256" key="1">
    <source>
        <dbReference type="ARBA" id="ARBA00003937"/>
    </source>
</evidence>
<dbReference type="InterPro" id="IPR003542">
    <property type="entry name" value="Enbac_synth_compD-like"/>
</dbReference>
<evidence type="ECO:0000256" key="3">
    <source>
        <dbReference type="ARBA" id="ARBA00008342"/>
    </source>
</evidence>
<dbReference type="UniPathway" id="UPA00017"/>
<evidence type="ECO:0000256" key="6">
    <source>
        <dbReference type="ARBA" id="ARBA00022679"/>
    </source>
</evidence>
<dbReference type="Proteomes" id="UP000283077">
    <property type="component" value="Unassembled WGS sequence"/>
</dbReference>
<keyword evidence="13" id="KW-0460">Magnesium</keyword>
<accession>A0A437R223</accession>
<evidence type="ECO:0000259" key="14">
    <source>
        <dbReference type="Pfam" id="PF01648"/>
    </source>
</evidence>
<evidence type="ECO:0000256" key="5">
    <source>
        <dbReference type="ARBA" id="ARBA00019087"/>
    </source>
</evidence>
<dbReference type="Pfam" id="PF17837">
    <property type="entry name" value="4PPT_N"/>
    <property type="match status" value="1"/>
</dbReference>
<dbReference type="Pfam" id="PF01648">
    <property type="entry name" value="ACPS"/>
    <property type="match status" value="1"/>
</dbReference>
<reference evidence="16 17" key="1">
    <citation type="submission" date="2019-01" db="EMBL/GenBank/DDBJ databases">
        <authorList>
            <person name="Chen W.-M."/>
        </authorList>
    </citation>
    <scope>NUCLEOTIDE SEQUENCE [LARGE SCALE GENOMIC DNA]</scope>
    <source>
        <strain evidence="16 17">KYPC3</strain>
    </source>
</reference>
<evidence type="ECO:0000256" key="10">
    <source>
        <dbReference type="ARBA" id="ARBA00049176"/>
    </source>
</evidence>